<comment type="similarity">
    <text evidence="1">Belongs to the NAD-dependent glycerol-3-phosphate dehydrogenase family.</text>
</comment>
<dbReference type="Pfam" id="PF01210">
    <property type="entry name" value="NAD_Gly3P_dh_N"/>
    <property type="match status" value="1"/>
</dbReference>
<sequence length="302" mass="31883">MQYMHKVAIIGAGNFGMAICGMLRAQVDVAIALWDIDAARVPGMLSLEETVRDAEIVFLCVNSWALSEAAQSVLPFISSDTVIISPTKGIEERTLKTSDEVLIDVFGGDAHAALMHGPMLAAEITQGLPAFTVLAVADRSAYDRVATLFSGTLLELEYSSDMHGVALAGVLKNIYSIGLGMVEAMVLGSNFRGWFVRVAVQEMIAIIIAFGGNEKTALTGAGLADLIATGFSPHSRNCKVGHEIVQSGECITVSEGASSLPQMLELLQQKKVHAPLCEGIGNIVAGAASAHDIDKIVRACVL</sequence>
<dbReference type="InterPro" id="IPR036291">
    <property type="entry name" value="NAD(P)-bd_dom_sf"/>
</dbReference>
<keyword evidence="9" id="KW-0520">NAD</keyword>
<dbReference type="GO" id="GO:0008654">
    <property type="term" value="P:phospholipid biosynthetic process"/>
    <property type="evidence" value="ECO:0007669"/>
    <property type="project" value="UniProtKB-KW"/>
</dbReference>
<dbReference type="InterPro" id="IPR011128">
    <property type="entry name" value="G3P_DH_NAD-dep_N"/>
</dbReference>
<dbReference type="GO" id="GO:0005829">
    <property type="term" value="C:cytosol"/>
    <property type="evidence" value="ECO:0007669"/>
    <property type="project" value="TreeGrafter"/>
</dbReference>
<dbReference type="PANTHER" id="PTHR11728">
    <property type="entry name" value="GLYCEROL-3-PHOSPHATE DEHYDROGENASE"/>
    <property type="match status" value="1"/>
</dbReference>
<dbReference type="PANTHER" id="PTHR11728:SF1">
    <property type="entry name" value="GLYCEROL-3-PHOSPHATE DEHYDROGENASE [NAD(+)] 2, CHLOROPLASTIC"/>
    <property type="match status" value="1"/>
</dbReference>
<dbReference type="Pfam" id="PF07479">
    <property type="entry name" value="NAD_Gly3P_dh_C"/>
    <property type="match status" value="1"/>
</dbReference>
<dbReference type="GO" id="GO:0005975">
    <property type="term" value="P:carbohydrate metabolic process"/>
    <property type="evidence" value="ECO:0007669"/>
    <property type="project" value="InterPro"/>
</dbReference>
<dbReference type="SUPFAM" id="SSF51735">
    <property type="entry name" value="NAD(P)-binding Rossmann-fold domains"/>
    <property type="match status" value="1"/>
</dbReference>
<evidence type="ECO:0000259" key="10">
    <source>
        <dbReference type="Pfam" id="PF01210"/>
    </source>
</evidence>
<evidence type="ECO:0000313" key="13">
    <source>
        <dbReference type="Proteomes" id="UP000177941"/>
    </source>
</evidence>
<dbReference type="PIRSF" id="PIRSF000114">
    <property type="entry name" value="Glycerol-3-P_dh"/>
    <property type="match status" value="1"/>
</dbReference>
<organism evidence="12 13">
    <name type="scientific">Candidatus Andersenbacteria bacterium RIFCSPHIGHO2_12_FULL_45_11b</name>
    <dbReference type="NCBI Taxonomy" id="1797282"/>
    <lineage>
        <taxon>Bacteria</taxon>
        <taxon>Candidatus Anderseniibacteriota</taxon>
    </lineage>
</organism>
<dbReference type="GO" id="GO:0046168">
    <property type="term" value="P:glycerol-3-phosphate catabolic process"/>
    <property type="evidence" value="ECO:0007669"/>
    <property type="project" value="InterPro"/>
</dbReference>
<keyword evidence="3" id="KW-0560">Oxidoreductase</keyword>
<reference evidence="12 13" key="1">
    <citation type="journal article" date="2016" name="Nat. Commun.">
        <title>Thousands of microbial genomes shed light on interconnected biogeochemical processes in an aquifer system.</title>
        <authorList>
            <person name="Anantharaman K."/>
            <person name="Brown C.T."/>
            <person name="Hug L.A."/>
            <person name="Sharon I."/>
            <person name="Castelle C.J."/>
            <person name="Probst A.J."/>
            <person name="Thomas B.C."/>
            <person name="Singh A."/>
            <person name="Wilkins M.J."/>
            <person name="Karaoz U."/>
            <person name="Brodie E.L."/>
            <person name="Williams K.H."/>
            <person name="Hubbard S.S."/>
            <person name="Banfield J.F."/>
        </authorList>
    </citation>
    <scope>NUCLEOTIDE SEQUENCE [LARGE SCALE GENOMIC DNA]</scope>
</reference>
<dbReference type="AlphaFoldDB" id="A0A1G1X739"/>
<comment type="caution">
    <text evidence="12">The sequence shown here is derived from an EMBL/GenBank/DDBJ whole genome shotgun (WGS) entry which is preliminary data.</text>
</comment>
<dbReference type="GO" id="GO:0016616">
    <property type="term" value="F:oxidoreductase activity, acting on the CH-OH group of donors, NAD or NADP as acceptor"/>
    <property type="evidence" value="ECO:0007669"/>
    <property type="project" value="InterPro"/>
</dbReference>
<dbReference type="InterPro" id="IPR006168">
    <property type="entry name" value="G3P_DH_NAD-dep"/>
</dbReference>
<evidence type="ECO:0000256" key="5">
    <source>
        <dbReference type="ARBA" id="ARBA00023209"/>
    </source>
</evidence>
<evidence type="ECO:0000256" key="1">
    <source>
        <dbReference type="ARBA" id="ARBA00011009"/>
    </source>
</evidence>
<evidence type="ECO:0000259" key="11">
    <source>
        <dbReference type="Pfam" id="PF07479"/>
    </source>
</evidence>
<protein>
    <recommendedName>
        <fullName evidence="14">Glycerol-3-phosphate dehydrogenase (NAD(P)(+))</fullName>
    </recommendedName>
</protein>
<dbReference type="InterPro" id="IPR006109">
    <property type="entry name" value="G3P_DH_NAD-dep_C"/>
</dbReference>
<keyword evidence="6" id="KW-1208">Phospholipid metabolism</keyword>
<dbReference type="InterPro" id="IPR013328">
    <property type="entry name" value="6PGD_dom2"/>
</dbReference>
<dbReference type="Gene3D" id="3.40.50.720">
    <property type="entry name" value="NAD(P)-binding Rossmann-like Domain"/>
    <property type="match status" value="1"/>
</dbReference>
<evidence type="ECO:0000256" key="6">
    <source>
        <dbReference type="ARBA" id="ARBA00023264"/>
    </source>
</evidence>
<evidence type="ECO:0000256" key="3">
    <source>
        <dbReference type="ARBA" id="ARBA00023002"/>
    </source>
</evidence>
<keyword evidence="4" id="KW-0443">Lipid metabolism</keyword>
<evidence type="ECO:0008006" key="14">
    <source>
        <dbReference type="Google" id="ProtNLM"/>
    </source>
</evidence>
<dbReference type="Proteomes" id="UP000177941">
    <property type="component" value="Unassembled WGS sequence"/>
</dbReference>
<evidence type="ECO:0000313" key="12">
    <source>
        <dbReference type="EMBL" id="OGY35818.1"/>
    </source>
</evidence>
<keyword evidence="5" id="KW-0594">Phospholipid biosynthesis</keyword>
<feature type="domain" description="Glycerol-3-phosphate dehydrogenase NAD-dependent N-terminal" evidence="10">
    <location>
        <begin position="46"/>
        <end position="140"/>
    </location>
</feature>
<dbReference type="GO" id="GO:0051287">
    <property type="term" value="F:NAD binding"/>
    <property type="evidence" value="ECO:0007669"/>
    <property type="project" value="InterPro"/>
</dbReference>
<feature type="binding site" evidence="8">
    <location>
        <begin position="236"/>
        <end position="237"/>
    </location>
    <ligand>
        <name>substrate</name>
    </ligand>
</feature>
<proteinExistence type="inferred from homology"/>
<feature type="binding site" evidence="9">
    <location>
        <position position="121"/>
    </location>
    <ligand>
        <name>NAD(+)</name>
        <dbReference type="ChEBI" id="CHEBI:57540"/>
    </ligand>
</feature>
<feature type="binding site" evidence="8">
    <location>
        <position position="88"/>
    </location>
    <ligand>
        <name>substrate</name>
    </ligand>
</feature>
<dbReference type="Gene3D" id="1.10.1040.10">
    <property type="entry name" value="N-(1-d-carboxylethyl)-l-norvaline Dehydrogenase, domain 2"/>
    <property type="match status" value="1"/>
</dbReference>
<evidence type="ECO:0000256" key="7">
    <source>
        <dbReference type="PIRSR" id="PIRSR000114-1"/>
    </source>
</evidence>
<dbReference type="SUPFAM" id="SSF48179">
    <property type="entry name" value="6-phosphogluconate dehydrogenase C-terminal domain-like"/>
    <property type="match status" value="1"/>
</dbReference>
<accession>A0A1G1X739</accession>
<feature type="binding site" evidence="9">
    <location>
        <position position="236"/>
    </location>
    <ligand>
        <name>NAD(+)</name>
        <dbReference type="ChEBI" id="CHEBI:57540"/>
    </ligand>
</feature>
<evidence type="ECO:0000256" key="2">
    <source>
        <dbReference type="ARBA" id="ARBA00022516"/>
    </source>
</evidence>
<dbReference type="EMBL" id="MHHS01000045">
    <property type="protein sequence ID" value="OGY35818.1"/>
    <property type="molecule type" value="Genomic_DNA"/>
</dbReference>
<gene>
    <name evidence="12" type="ORF">A3E36_03650</name>
</gene>
<dbReference type="InterPro" id="IPR008927">
    <property type="entry name" value="6-PGluconate_DH-like_C_sf"/>
</dbReference>
<feature type="domain" description="Glycerol-3-phosphate dehydrogenase NAD-dependent C-terminal" evidence="11">
    <location>
        <begin position="161"/>
        <end position="292"/>
    </location>
</feature>
<keyword evidence="2" id="KW-0444">Lipid biosynthesis</keyword>
<feature type="active site" description="Proton acceptor" evidence="7">
    <location>
        <position position="172"/>
    </location>
</feature>
<evidence type="ECO:0000256" key="8">
    <source>
        <dbReference type="PIRSR" id="PIRSR000114-2"/>
    </source>
</evidence>
<feature type="binding site" evidence="9">
    <location>
        <begin position="11"/>
        <end position="16"/>
    </location>
    <ligand>
        <name>NAD(+)</name>
        <dbReference type="ChEBI" id="CHEBI:57540"/>
    </ligand>
</feature>
<evidence type="ECO:0000256" key="9">
    <source>
        <dbReference type="PIRSR" id="PIRSR000114-3"/>
    </source>
</evidence>
<evidence type="ECO:0000256" key="4">
    <source>
        <dbReference type="ARBA" id="ARBA00023098"/>
    </source>
</evidence>
<name>A0A1G1X739_9BACT</name>